<name>A0A1G1SW88_9BACT</name>
<proteinExistence type="predicted"/>
<reference evidence="1 2" key="1">
    <citation type="submission" date="2016-08" db="EMBL/GenBank/DDBJ databases">
        <title>Hymenobacter coccineus sp. nov., Hymenobacter lapidarius sp. nov. and Hymenobacter glacialis sp. nov., isolated from Antarctic soil.</title>
        <authorList>
            <person name="Sedlacek I."/>
            <person name="Kralova S."/>
            <person name="Kyrova K."/>
            <person name="Maslanova I."/>
            <person name="Stankova E."/>
            <person name="Vrbovska V."/>
            <person name="Nemec M."/>
            <person name="Bartak M."/>
            <person name="Svec P."/>
            <person name="Busse H.-J."/>
            <person name="Pantucek R."/>
        </authorList>
    </citation>
    <scope>NUCLEOTIDE SEQUENCE [LARGE SCALE GENOMIC DNA]</scope>
    <source>
        <strain evidence="1 2">CCM 8649</strain>
    </source>
</reference>
<dbReference type="OrthoDB" id="8871309at2"/>
<organism evidence="1 2">
    <name type="scientific">Hymenobacter coccineus</name>
    <dbReference type="NCBI Taxonomy" id="1908235"/>
    <lineage>
        <taxon>Bacteria</taxon>
        <taxon>Pseudomonadati</taxon>
        <taxon>Bacteroidota</taxon>
        <taxon>Cytophagia</taxon>
        <taxon>Cytophagales</taxon>
        <taxon>Hymenobacteraceae</taxon>
        <taxon>Hymenobacter</taxon>
    </lineage>
</organism>
<dbReference type="EMBL" id="MDZA01000423">
    <property type="protein sequence ID" value="OGX82898.1"/>
    <property type="molecule type" value="Genomic_DNA"/>
</dbReference>
<accession>A0A1G1SW88</accession>
<dbReference type="Proteomes" id="UP000177506">
    <property type="component" value="Unassembled WGS sequence"/>
</dbReference>
<protein>
    <submittedName>
        <fullName evidence="1">Uncharacterized protein</fullName>
    </submittedName>
</protein>
<sequence length="194" mass="22518">MPAPLFFQAADLLLFQHRSRTNPYYNKKSLADQNYAAQIKELIFEKTVCWGELVEQQLPRKRYGYIKHRVWTQGTHLRRYSWGHFFLSDLRDKAFYFTLGVDSGETEDAKAWAADGVAPTPALILKIDGHFAKGGTLTLEQHMNQLQTVLDAARWHRIGYDELSAYTWPRLVAETTAFMERYEGDLRRIMIAVT</sequence>
<dbReference type="RefSeq" id="WP_070746326.1">
    <property type="nucleotide sequence ID" value="NZ_MDZA01000423.1"/>
</dbReference>
<evidence type="ECO:0000313" key="2">
    <source>
        <dbReference type="Proteomes" id="UP000177506"/>
    </source>
</evidence>
<comment type="caution">
    <text evidence="1">The sequence shown here is derived from an EMBL/GenBank/DDBJ whole genome shotgun (WGS) entry which is preliminary data.</text>
</comment>
<evidence type="ECO:0000313" key="1">
    <source>
        <dbReference type="EMBL" id="OGX82898.1"/>
    </source>
</evidence>
<keyword evidence="2" id="KW-1185">Reference proteome</keyword>
<gene>
    <name evidence="1" type="ORF">BEN49_13165</name>
</gene>
<dbReference type="AlphaFoldDB" id="A0A1G1SW88"/>